<dbReference type="AlphaFoldDB" id="A0A7D4PTV2"/>
<keyword evidence="3" id="KW-1185">Reference proteome</keyword>
<reference evidence="2 3" key="1">
    <citation type="submission" date="2020-05" db="EMBL/GenBank/DDBJ databases">
        <title>Mucilaginibacter mali sp. nov.</title>
        <authorList>
            <person name="Kim H.S."/>
            <person name="Lee K.C."/>
            <person name="Suh M.K."/>
            <person name="Kim J.-S."/>
            <person name="Han K.-I."/>
            <person name="Eom M.K."/>
            <person name="Shin Y.K."/>
            <person name="Lee J.-S."/>
        </authorList>
    </citation>
    <scope>NUCLEOTIDE SEQUENCE [LARGE SCALE GENOMIC DNA]</scope>
    <source>
        <strain evidence="2 3">G2-14</strain>
    </source>
</reference>
<feature type="compositionally biased region" description="Polar residues" evidence="1">
    <location>
        <begin position="24"/>
        <end position="33"/>
    </location>
</feature>
<dbReference type="EMBL" id="CP054139">
    <property type="protein sequence ID" value="QKJ30288.1"/>
    <property type="molecule type" value="Genomic_DNA"/>
</dbReference>
<protein>
    <submittedName>
        <fullName evidence="2">Uncharacterized protein</fullName>
    </submittedName>
</protein>
<sequence>MKGKNASRDARKAPSLNGKKEPSAYQTGKTSVSKIEITPVIKKKK</sequence>
<feature type="compositionally biased region" description="Basic and acidic residues" evidence="1">
    <location>
        <begin position="1"/>
        <end position="22"/>
    </location>
</feature>
<dbReference type="Proteomes" id="UP000505355">
    <property type="component" value="Chromosome"/>
</dbReference>
<organism evidence="2 3">
    <name type="scientific">Mucilaginibacter mali</name>
    <dbReference type="NCBI Taxonomy" id="2740462"/>
    <lineage>
        <taxon>Bacteria</taxon>
        <taxon>Pseudomonadati</taxon>
        <taxon>Bacteroidota</taxon>
        <taxon>Sphingobacteriia</taxon>
        <taxon>Sphingobacteriales</taxon>
        <taxon>Sphingobacteriaceae</taxon>
        <taxon>Mucilaginibacter</taxon>
    </lineage>
</organism>
<proteinExistence type="predicted"/>
<feature type="region of interest" description="Disordered" evidence="1">
    <location>
        <begin position="1"/>
        <end position="45"/>
    </location>
</feature>
<dbReference type="KEGG" id="mmab:HQ865_11110"/>
<evidence type="ECO:0000256" key="1">
    <source>
        <dbReference type="SAM" id="MobiDB-lite"/>
    </source>
</evidence>
<accession>A0A7D4PTV2</accession>
<evidence type="ECO:0000313" key="3">
    <source>
        <dbReference type="Proteomes" id="UP000505355"/>
    </source>
</evidence>
<gene>
    <name evidence="2" type="ORF">HQ865_11110</name>
</gene>
<evidence type="ECO:0000313" key="2">
    <source>
        <dbReference type="EMBL" id="QKJ30288.1"/>
    </source>
</evidence>
<dbReference type="RefSeq" id="WP_173414975.1">
    <property type="nucleotide sequence ID" value="NZ_CP054139.1"/>
</dbReference>
<name>A0A7D4PTV2_9SPHI</name>